<proteinExistence type="predicted"/>
<evidence type="ECO:0000259" key="8">
    <source>
        <dbReference type="PROSITE" id="PS50850"/>
    </source>
</evidence>
<protein>
    <submittedName>
        <fullName evidence="9">MFS transporter</fullName>
    </submittedName>
</protein>
<sequence length="97" mass="10342">MAFGLLRFSYGLFFAAVYPALNALIVKYSDAEFRGRAISLNQTSSQFGMMAGPLIGGFLGGWVGIQIVFLLTGGALLGAAVWMKVNSVKEAKQKFSG</sequence>
<keyword evidence="2" id="KW-0813">Transport</keyword>
<feature type="transmembrane region" description="Helical" evidence="7">
    <location>
        <begin position="6"/>
        <end position="26"/>
    </location>
</feature>
<evidence type="ECO:0000313" key="10">
    <source>
        <dbReference type="Proteomes" id="UP000658690"/>
    </source>
</evidence>
<dbReference type="EMBL" id="WHOC01000066">
    <property type="protein sequence ID" value="NOU86492.1"/>
    <property type="molecule type" value="Genomic_DNA"/>
</dbReference>
<dbReference type="InterPro" id="IPR020846">
    <property type="entry name" value="MFS_dom"/>
</dbReference>
<evidence type="ECO:0000256" key="5">
    <source>
        <dbReference type="ARBA" id="ARBA00022989"/>
    </source>
</evidence>
<dbReference type="Pfam" id="PF07690">
    <property type="entry name" value="MFS_1"/>
    <property type="match status" value="1"/>
</dbReference>
<dbReference type="Proteomes" id="UP000658690">
    <property type="component" value="Unassembled WGS sequence"/>
</dbReference>
<evidence type="ECO:0000256" key="7">
    <source>
        <dbReference type="SAM" id="Phobius"/>
    </source>
</evidence>
<comment type="subcellular location">
    <subcellularLocation>
        <location evidence="1">Cell membrane</location>
        <topology evidence="1">Multi-pass membrane protein</topology>
    </subcellularLocation>
</comment>
<dbReference type="PANTHER" id="PTHR43414:SF6">
    <property type="entry name" value="MULTIDRUG RESISTANCE PROTEIN MDTG"/>
    <property type="match status" value="1"/>
</dbReference>
<dbReference type="InterPro" id="IPR011701">
    <property type="entry name" value="MFS"/>
</dbReference>
<reference evidence="9 10" key="1">
    <citation type="submission" date="2019-10" db="EMBL/GenBank/DDBJ databases">
        <title>Description of Paenibacillus choica sp. nov.</title>
        <authorList>
            <person name="Carlier A."/>
            <person name="Qi S."/>
        </authorList>
    </citation>
    <scope>NUCLEOTIDE SEQUENCE [LARGE SCALE GENOMIC DNA]</scope>
    <source>
        <strain evidence="9 10">LMG 31460</strain>
    </source>
</reference>
<keyword evidence="10" id="KW-1185">Reference proteome</keyword>
<keyword evidence="5 7" id="KW-1133">Transmembrane helix</keyword>
<keyword evidence="6 7" id="KW-0472">Membrane</keyword>
<evidence type="ECO:0000313" key="9">
    <source>
        <dbReference type="EMBL" id="NOU86492.1"/>
    </source>
</evidence>
<evidence type="ECO:0000256" key="4">
    <source>
        <dbReference type="ARBA" id="ARBA00022692"/>
    </source>
</evidence>
<comment type="caution">
    <text evidence="9">The sequence shown here is derived from an EMBL/GenBank/DDBJ whole genome shotgun (WGS) entry which is preliminary data.</text>
</comment>
<evidence type="ECO:0000256" key="2">
    <source>
        <dbReference type="ARBA" id="ARBA00022448"/>
    </source>
</evidence>
<dbReference type="Gene3D" id="1.20.1250.20">
    <property type="entry name" value="MFS general substrate transporter like domains"/>
    <property type="match status" value="1"/>
</dbReference>
<gene>
    <name evidence="9" type="ORF">GC102_12015</name>
</gene>
<evidence type="ECO:0000256" key="6">
    <source>
        <dbReference type="ARBA" id="ARBA00023136"/>
    </source>
</evidence>
<evidence type="ECO:0000256" key="1">
    <source>
        <dbReference type="ARBA" id="ARBA00004651"/>
    </source>
</evidence>
<dbReference type="SUPFAM" id="SSF103473">
    <property type="entry name" value="MFS general substrate transporter"/>
    <property type="match status" value="1"/>
</dbReference>
<keyword evidence="4 7" id="KW-0812">Transmembrane</keyword>
<feature type="transmembrane region" description="Helical" evidence="7">
    <location>
        <begin position="38"/>
        <end position="59"/>
    </location>
</feature>
<feature type="domain" description="Major facilitator superfamily (MFS) profile" evidence="8">
    <location>
        <begin position="1"/>
        <end position="97"/>
    </location>
</feature>
<dbReference type="PANTHER" id="PTHR43414">
    <property type="entry name" value="MULTIDRUG RESISTANCE PROTEIN MDTG"/>
    <property type="match status" value="1"/>
</dbReference>
<dbReference type="PROSITE" id="PS50850">
    <property type="entry name" value="MFS"/>
    <property type="match status" value="1"/>
</dbReference>
<accession>A0ABX1YZC4</accession>
<name>A0ABX1YZC4_9BACL</name>
<dbReference type="RefSeq" id="WP_312883237.1">
    <property type="nucleotide sequence ID" value="NZ_WHOC01000066.1"/>
</dbReference>
<evidence type="ECO:0000256" key="3">
    <source>
        <dbReference type="ARBA" id="ARBA00022475"/>
    </source>
</evidence>
<keyword evidence="3" id="KW-1003">Cell membrane</keyword>
<dbReference type="InterPro" id="IPR036259">
    <property type="entry name" value="MFS_trans_sf"/>
</dbReference>
<organism evidence="9 10">
    <name type="scientific">Paenibacillus germinis</name>
    <dbReference type="NCBI Taxonomy" id="2654979"/>
    <lineage>
        <taxon>Bacteria</taxon>
        <taxon>Bacillati</taxon>
        <taxon>Bacillota</taxon>
        <taxon>Bacilli</taxon>
        <taxon>Bacillales</taxon>
        <taxon>Paenibacillaceae</taxon>
        <taxon>Paenibacillus</taxon>
    </lineage>
</organism>